<dbReference type="Pfam" id="PF13855">
    <property type="entry name" value="LRR_8"/>
    <property type="match status" value="1"/>
</dbReference>
<keyword evidence="7" id="KW-1185">Reference proteome</keyword>
<dbReference type="OrthoDB" id="1394818at2759"/>
<keyword evidence="1" id="KW-0433">Leucine-rich repeat</keyword>
<dbReference type="PROSITE" id="PS51746">
    <property type="entry name" value="PPM_2"/>
    <property type="match status" value="1"/>
</dbReference>
<dbReference type="Pfam" id="PF13516">
    <property type="entry name" value="LRR_6"/>
    <property type="match status" value="1"/>
</dbReference>
<dbReference type="Pfam" id="PF23010">
    <property type="entry name" value="RA_3"/>
    <property type="match status" value="1"/>
</dbReference>
<dbReference type="InterPro" id="IPR032675">
    <property type="entry name" value="LRR_dom_sf"/>
</dbReference>
<dbReference type="InterPro" id="IPR003591">
    <property type="entry name" value="Leu-rich_rpt_typical-subtyp"/>
</dbReference>
<gene>
    <name evidence="8" type="primary">LOC114434448</name>
</gene>
<evidence type="ECO:0000256" key="1">
    <source>
        <dbReference type="ARBA" id="ARBA00022614"/>
    </source>
</evidence>
<dbReference type="SMART" id="SM00332">
    <property type="entry name" value="PP2Cc"/>
    <property type="match status" value="1"/>
</dbReference>
<reference evidence="8" key="1">
    <citation type="submission" date="2025-08" db="UniProtKB">
        <authorList>
            <consortium name="RefSeq"/>
        </authorList>
    </citation>
    <scope>IDENTIFICATION</scope>
</reference>
<sequence length="1722" mass="186035">MESVKENESGVLSNLPVPQGKLDSSGDSNSAKPSGFSPAGKRPSIGEDDGGGAEAKLFGKGLAATSLLQIAIRNGIYQNQVANAIGGAAKNINMPAVKTANIYSLTSVNSTTSVNSLLSRRRHRHKRNLSLGAPPTSISAGVSSTEAAAASPGPSASPLSTLSLDRKTFLRQKQSKQLQASDKTWVRSDLRRGCIHVHDWLTPSYPRPVLCTADTTAKEVASKLEGSKAGAVLRINCKPAAASDSNDPCRDGNGHSDDSRSLGDSLDVKYPKTEETEESKLSYPDTKLSSNLLHDDKTASNSSSEVYLNEIGVELSLSVADCYGVYSGSDMESSTCEDFSPGGSRSTEHRDSLSEGLGAGTDSSVLSPNCDSANEGPDPFESSSDEVDLTSSPTHSSPGSSAAGLPPTEASSETPSKLNDDSEAGAGDGADTSKLIKPASKFPSSSTTRPLTSQASVQPDPEIPGGSRGWPEPINTSPTPALFIQLHGGAVRRLGDDERPLQILNEYLTNLGFEDAWRVQEEGMNPEVGCLIRFYFGKPRSVGGSERVQLSGVFNVRKGKLALPVNRWSKRQVTLSGTCLIVSSVKHAHTGKMHILPLIGGKVEEVKRHSHCLALSSAGPQSQTYYISYDSYTEHLRWHRTASKIASQRVNSVDLSCCSLEELPAQLFYSQDLTHLNLKNNFMSPNKGIPALTRFCKLRSLSLSNNGLSAVPLALCDITSLTELNLSGNRLSFLPAEVGTMHNLQTLLLDGNLLSSLPVELGSLEGLTYLGLSFNCFSSVPPVLEKLRGMERLCLAGNQLSVLDMAELQWLPARYTDLRLNQLQKVTVADDEQLGHIVHLDLRDTGLQELDVRCLCKLELLRCDRNTLSLLRVSGHSLKSLHAAHNELKQLEVQPAPENLTVLDLSWNKLGCVPDWVCESSRLEVLDISHNCVTELPVWLLSSGSLRKLLVGWNDVCQLAERMERSQLEVLDLQHNYVTELPHNLFIKAQSLRYLNVSANKLENLPAASLSEDASSSLEELYVTNNTLTDKCIPLLTGHGHLRVLHLAYNQLQIFTASKLARLEQLEELDLSGNRLRAVPTTILNCQRLHTLSAHSNCINAFPEVLQLSEIKCVDLSCNELTEVTLPETLPPKLQELDLTGNPRLNLDHKSLELLNNIRCFRVDPSPSAPCVSESHGAPAVWSHGYTEASGVKNKLCVAALALDSFCGIREALYGVFDGDRNVEVPYLLQCTMGDVLAEELHRGQRQENYMTNTFLTMQRKLGTAGQRMGGSAALCHIRHDPVAPGEHSGCFTLKTANVGRCQAVLCRDGKAMQLSNIHTVKEESEYQRVRRHNAIITEDNKVSGVTDSTRIMGYSFLCPSVTPLPHVSTVTLTPQDEFFLLGSRGLWDMLSPSEAVEAVRNVPDALAAAKKLVTLAQSYGCSDSLSAVVVQLSITEDCCCFCEPPPPPPSPGPGANPSTHPYSVSGDGGIPLPPTSSGTVSELSSEFSTSEMSSEVGSTASSEEPPPQTEPLTSQMNPPGRAGVRRPACGGGSFQRQFSGALSDNGLDSEDEEPIAGVFSNGSRVEVEADVHCLHRHDCAHTQPSTNNSHPAMLRNEPLPPAFTSPAASPIPPSSPCLSGEARSGTLGRRGRANGSVACQGRNQDLIEEAADAPVRKQGGYFNAPAQPDPDDQLIIPPELEEEVRQIIQQQQQQQQQEQMQTHNQQAHNYQKPADYFVTPL</sequence>
<dbReference type="Gene3D" id="3.60.40.10">
    <property type="entry name" value="PPM-type phosphatase domain"/>
    <property type="match status" value="1"/>
</dbReference>
<feature type="compositionally biased region" description="Polar residues" evidence="4">
    <location>
        <begin position="442"/>
        <end position="457"/>
    </location>
</feature>
<feature type="compositionally biased region" description="Low complexity" evidence="4">
    <location>
        <begin position="390"/>
        <end position="407"/>
    </location>
</feature>
<dbReference type="Pfam" id="PF00560">
    <property type="entry name" value="LRR_1"/>
    <property type="match status" value="1"/>
</dbReference>
<dbReference type="SUPFAM" id="SSF52058">
    <property type="entry name" value="L domain-like"/>
    <property type="match status" value="1"/>
</dbReference>
<dbReference type="PROSITE" id="PS50003">
    <property type="entry name" value="PH_DOMAIN"/>
    <property type="match status" value="1"/>
</dbReference>
<dbReference type="SMART" id="SM00369">
    <property type="entry name" value="LRR_TYP"/>
    <property type="match status" value="10"/>
</dbReference>
<feature type="compositionally biased region" description="Basic residues" evidence="4">
    <location>
        <begin position="119"/>
        <end position="128"/>
    </location>
</feature>
<feature type="domain" description="PH" evidence="5">
    <location>
        <begin position="547"/>
        <end position="647"/>
    </location>
</feature>
<feature type="region of interest" description="Disordered" evidence="4">
    <location>
        <begin position="1"/>
        <end position="52"/>
    </location>
</feature>
<name>A0A6P7I9C4_9TELE</name>
<proteinExistence type="predicted"/>
<evidence type="ECO:0000313" key="8">
    <source>
        <dbReference type="RefSeq" id="XP_028259507.1"/>
    </source>
</evidence>
<dbReference type="GeneID" id="114434448"/>
<dbReference type="SUPFAM" id="SSF50729">
    <property type="entry name" value="PH domain-like"/>
    <property type="match status" value="1"/>
</dbReference>
<dbReference type="SMART" id="SM00364">
    <property type="entry name" value="LRR_BAC"/>
    <property type="match status" value="8"/>
</dbReference>
<feature type="region of interest" description="Disordered" evidence="4">
    <location>
        <begin position="1450"/>
        <end position="1563"/>
    </location>
</feature>
<dbReference type="Pfam" id="PF00481">
    <property type="entry name" value="PP2C"/>
    <property type="match status" value="1"/>
</dbReference>
<dbReference type="InterPro" id="IPR001849">
    <property type="entry name" value="PH_domain"/>
</dbReference>
<feature type="region of interest" description="Disordered" evidence="4">
    <location>
        <begin position="1583"/>
        <end position="1722"/>
    </location>
</feature>
<feature type="compositionally biased region" description="Low complexity" evidence="4">
    <location>
        <begin position="1482"/>
        <end position="1496"/>
    </location>
</feature>
<dbReference type="SUPFAM" id="SSF81606">
    <property type="entry name" value="PP2C-like"/>
    <property type="match status" value="1"/>
</dbReference>
<feature type="compositionally biased region" description="Low complexity" evidence="4">
    <location>
        <begin position="143"/>
        <end position="161"/>
    </location>
</feature>
<feature type="compositionally biased region" description="Low complexity" evidence="4">
    <location>
        <begin position="1687"/>
        <end position="1707"/>
    </location>
</feature>
<dbReference type="InterPro" id="IPR001932">
    <property type="entry name" value="PPM-type_phosphatase-like_dom"/>
</dbReference>
<dbReference type="CDD" id="cd00143">
    <property type="entry name" value="PP2Cc"/>
    <property type="match status" value="1"/>
</dbReference>
<evidence type="ECO:0000259" key="5">
    <source>
        <dbReference type="PROSITE" id="PS50003"/>
    </source>
</evidence>
<dbReference type="InterPro" id="IPR055071">
    <property type="entry name" value="RA_PHLPP-like"/>
</dbReference>
<feature type="region of interest" description="Disordered" evidence="4">
    <location>
        <begin position="329"/>
        <end position="479"/>
    </location>
</feature>
<feature type="domain" description="PPM-type phosphatase" evidence="6">
    <location>
        <begin position="1183"/>
        <end position="1433"/>
    </location>
</feature>
<feature type="compositionally biased region" description="Basic and acidic residues" evidence="4">
    <location>
        <begin position="247"/>
        <end position="280"/>
    </location>
</feature>
<keyword evidence="3" id="KW-0677">Repeat</keyword>
<dbReference type="InParanoid" id="A0A6P7I9C4"/>
<dbReference type="FunFam" id="3.80.10.10:FF:000027">
    <property type="entry name" value="PH domain and leucine rich repeat protein phosphatase 2"/>
    <property type="match status" value="1"/>
</dbReference>
<evidence type="ECO:0000259" key="6">
    <source>
        <dbReference type="PROSITE" id="PS51746"/>
    </source>
</evidence>
<feature type="region of interest" description="Disordered" evidence="4">
    <location>
        <begin position="241"/>
        <end position="302"/>
    </location>
</feature>
<feature type="region of interest" description="Disordered" evidence="4">
    <location>
        <begin position="118"/>
        <end position="161"/>
    </location>
</feature>
<dbReference type="Proteomes" id="UP000515145">
    <property type="component" value="Chromosome 4"/>
</dbReference>
<protein>
    <submittedName>
        <fullName evidence="8">PH domain leucine-rich repeat-containing protein phosphatase 1-like</fullName>
    </submittedName>
</protein>
<feature type="compositionally biased region" description="Polar residues" evidence="4">
    <location>
        <begin position="361"/>
        <end position="372"/>
    </location>
</feature>
<dbReference type="GO" id="GO:0005737">
    <property type="term" value="C:cytoplasm"/>
    <property type="evidence" value="ECO:0007669"/>
    <property type="project" value="TreeGrafter"/>
</dbReference>
<evidence type="ECO:0000256" key="3">
    <source>
        <dbReference type="ARBA" id="ARBA00022737"/>
    </source>
</evidence>
<dbReference type="InterPro" id="IPR001611">
    <property type="entry name" value="Leu-rich_rpt"/>
</dbReference>
<feature type="compositionally biased region" description="Pro residues" evidence="4">
    <location>
        <begin position="1599"/>
        <end position="1616"/>
    </location>
</feature>
<dbReference type="InterPro" id="IPR036457">
    <property type="entry name" value="PPM-type-like_dom_sf"/>
</dbReference>
<accession>A0A6P7I9C4</accession>
<dbReference type="InterPro" id="IPR050216">
    <property type="entry name" value="LRR_domain-containing"/>
</dbReference>
<dbReference type="PANTHER" id="PTHR48051:SF43">
    <property type="entry name" value="PH DOMAIN AND LEUCINE RICH REPEAT PROTEIN PHOSPHATASE 1"/>
    <property type="match status" value="1"/>
</dbReference>
<dbReference type="GO" id="GO:0046872">
    <property type="term" value="F:metal ion binding"/>
    <property type="evidence" value="ECO:0007669"/>
    <property type="project" value="UniProtKB-KW"/>
</dbReference>
<dbReference type="Gene3D" id="3.80.10.10">
    <property type="entry name" value="Ribonuclease Inhibitor"/>
    <property type="match status" value="4"/>
</dbReference>
<dbReference type="PROSITE" id="PS51450">
    <property type="entry name" value="LRR"/>
    <property type="match status" value="4"/>
</dbReference>
<evidence type="ECO:0000313" key="7">
    <source>
        <dbReference type="Proteomes" id="UP000515145"/>
    </source>
</evidence>
<dbReference type="SUPFAM" id="SSF52047">
    <property type="entry name" value="RNI-like"/>
    <property type="match status" value="1"/>
</dbReference>
<evidence type="ECO:0000256" key="4">
    <source>
        <dbReference type="SAM" id="MobiDB-lite"/>
    </source>
</evidence>
<dbReference type="PANTHER" id="PTHR48051">
    <property type="match status" value="1"/>
</dbReference>
<organism evidence="7 8">
    <name type="scientific">Parambassis ranga</name>
    <name type="common">Indian glassy fish</name>
    <dbReference type="NCBI Taxonomy" id="210632"/>
    <lineage>
        <taxon>Eukaryota</taxon>
        <taxon>Metazoa</taxon>
        <taxon>Chordata</taxon>
        <taxon>Craniata</taxon>
        <taxon>Vertebrata</taxon>
        <taxon>Euteleostomi</taxon>
        <taxon>Actinopterygii</taxon>
        <taxon>Neopterygii</taxon>
        <taxon>Teleostei</taxon>
        <taxon>Neoteleostei</taxon>
        <taxon>Acanthomorphata</taxon>
        <taxon>Ovalentaria</taxon>
        <taxon>Ambassidae</taxon>
        <taxon>Parambassis</taxon>
    </lineage>
</organism>
<keyword evidence="2" id="KW-0479">Metal-binding</keyword>
<evidence type="ECO:0000256" key="2">
    <source>
        <dbReference type="ARBA" id="ARBA00022723"/>
    </source>
</evidence>
<dbReference type="RefSeq" id="XP_028259507.1">
    <property type="nucleotide sequence ID" value="XM_028403706.1"/>
</dbReference>